<dbReference type="InParanoid" id="A2G5J6"/>
<name>A2G5J6_TRIV3</name>
<dbReference type="SUPFAM" id="SSF52047">
    <property type="entry name" value="RNI-like"/>
    <property type="match status" value="1"/>
</dbReference>
<gene>
    <name evidence="2" type="ORF">TVAG_436310</name>
</gene>
<dbReference type="Proteomes" id="UP000001542">
    <property type="component" value="Unassembled WGS sequence"/>
</dbReference>
<dbReference type="SMR" id="A2G5J6"/>
<dbReference type="VEuPathDB" id="TrichDB:TVAG_436310"/>
<dbReference type="VEuPathDB" id="TrichDB:TVAGG3_1059250"/>
<dbReference type="EMBL" id="DS114430">
    <property type="protein sequence ID" value="EAX87568.1"/>
    <property type="molecule type" value="Genomic_DNA"/>
</dbReference>
<accession>A2G5J6</accession>
<feature type="compositionally biased region" description="Basic and acidic residues" evidence="1">
    <location>
        <begin position="815"/>
        <end position="851"/>
    </location>
</feature>
<reference evidence="2" key="1">
    <citation type="submission" date="2006-10" db="EMBL/GenBank/DDBJ databases">
        <authorList>
            <person name="Amadeo P."/>
            <person name="Zhao Q."/>
            <person name="Wortman J."/>
            <person name="Fraser-Liggett C."/>
            <person name="Carlton J."/>
        </authorList>
    </citation>
    <scope>NUCLEOTIDE SEQUENCE</scope>
    <source>
        <strain evidence="2">G3</strain>
    </source>
</reference>
<dbReference type="GO" id="GO:0016604">
    <property type="term" value="C:nuclear body"/>
    <property type="evidence" value="ECO:0000318"/>
    <property type="project" value="GO_Central"/>
</dbReference>
<dbReference type="InterPro" id="IPR032675">
    <property type="entry name" value="LRR_dom_sf"/>
</dbReference>
<reference evidence="2" key="2">
    <citation type="journal article" date="2007" name="Science">
        <title>Draft genome sequence of the sexually transmitted pathogen Trichomonas vaginalis.</title>
        <authorList>
            <person name="Carlton J.M."/>
            <person name="Hirt R.P."/>
            <person name="Silva J.C."/>
            <person name="Delcher A.L."/>
            <person name="Schatz M."/>
            <person name="Zhao Q."/>
            <person name="Wortman J.R."/>
            <person name="Bidwell S.L."/>
            <person name="Alsmark U.C.M."/>
            <person name="Besteiro S."/>
            <person name="Sicheritz-Ponten T."/>
            <person name="Noel C.J."/>
            <person name="Dacks J.B."/>
            <person name="Foster P.G."/>
            <person name="Simillion C."/>
            <person name="Van de Peer Y."/>
            <person name="Miranda-Saavedra D."/>
            <person name="Barton G.J."/>
            <person name="Westrop G.D."/>
            <person name="Mueller S."/>
            <person name="Dessi D."/>
            <person name="Fiori P.L."/>
            <person name="Ren Q."/>
            <person name="Paulsen I."/>
            <person name="Zhang H."/>
            <person name="Bastida-Corcuera F.D."/>
            <person name="Simoes-Barbosa A."/>
            <person name="Brown M.T."/>
            <person name="Hayes R.D."/>
            <person name="Mukherjee M."/>
            <person name="Okumura C.Y."/>
            <person name="Schneider R."/>
            <person name="Smith A.J."/>
            <person name="Vanacova S."/>
            <person name="Villalvazo M."/>
            <person name="Haas B.J."/>
            <person name="Pertea M."/>
            <person name="Feldblyum T.V."/>
            <person name="Utterback T.R."/>
            <person name="Shu C.L."/>
            <person name="Osoegawa K."/>
            <person name="de Jong P.J."/>
            <person name="Hrdy I."/>
            <person name="Horvathova L."/>
            <person name="Zubacova Z."/>
            <person name="Dolezal P."/>
            <person name="Malik S.B."/>
            <person name="Logsdon J.M. Jr."/>
            <person name="Henze K."/>
            <person name="Gupta A."/>
            <person name="Wang C.C."/>
            <person name="Dunne R.L."/>
            <person name="Upcroft J.A."/>
            <person name="Upcroft P."/>
            <person name="White O."/>
            <person name="Salzberg S.L."/>
            <person name="Tang P."/>
            <person name="Chiu C.-H."/>
            <person name="Lee Y.-S."/>
            <person name="Embley T.M."/>
            <person name="Coombs G.H."/>
            <person name="Mottram J.C."/>
            <person name="Tachezy J."/>
            <person name="Fraser-Liggett C.M."/>
            <person name="Johnson P.J."/>
        </authorList>
    </citation>
    <scope>NUCLEOTIDE SEQUENCE [LARGE SCALE GENOMIC DNA]</scope>
    <source>
        <strain evidence="2">G3</strain>
    </source>
</reference>
<evidence type="ECO:0000313" key="2">
    <source>
        <dbReference type="EMBL" id="EAX87568.1"/>
    </source>
</evidence>
<dbReference type="GO" id="GO:0031053">
    <property type="term" value="P:primary miRNA processing"/>
    <property type="evidence" value="ECO:0000318"/>
    <property type="project" value="GO_Central"/>
</dbReference>
<dbReference type="KEGG" id="tva:4745224"/>
<dbReference type="PANTHER" id="PTHR24112">
    <property type="entry name" value="LEUCINE-RICH REPEAT, ISOFORM F-RELATED"/>
    <property type="match status" value="1"/>
</dbReference>
<keyword evidence="3" id="KW-1185">Reference proteome</keyword>
<protein>
    <recommendedName>
        <fullName evidence="4">Leucine Rich Repeat family protein</fullName>
    </recommendedName>
</protein>
<dbReference type="AlphaFoldDB" id="A2G5J6"/>
<feature type="compositionally biased region" description="Basic and acidic residues" evidence="1">
    <location>
        <begin position="706"/>
        <end position="720"/>
    </location>
</feature>
<feature type="compositionally biased region" description="Acidic residues" evidence="1">
    <location>
        <begin position="665"/>
        <end position="674"/>
    </location>
</feature>
<dbReference type="RefSeq" id="XP_001300498.1">
    <property type="nucleotide sequence ID" value="XM_001300497.1"/>
</dbReference>
<dbReference type="Gene3D" id="3.80.10.10">
    <property type="entry name" value="Ribonuclease Inhibitor"/>
    <property type="match status" value="1"/>
</dbReference>
<feature type="region of interest" description="Disordered" evidence="1">
    <location>
        <begin position="661"/>
        <end position="851"/>
    </location>
</feature>
<dbReference type="PANTHER" id="PTHR24112:SF64">
    <property type="entry name" value="CHROMOSOME UNDETERMINED SCAFFOLD_46, WHOLE GENOME SHOTGUN SEQUENCE"/>
    <property type="match status" value="1"/>
</dbReference>
<dbReference type="InterPro" id="IPR051279">
    <property type="entry name" value="PP1-Reg/Actin-Interact_Protein"/>
</dbReference>
<organism evidence="2 3">
    <name type="scientific">Trichomonas vaginalis (strain ATCC PRA-98 / G3)</name>
    <dbReference type="NCBI Taxonomy" id="412133"/>
    <lineage>
        <taxon>Eukaryota</taxon>
        <taxon>Metamonada</taxon>
        <taxon>Parabasalia</taxon>
        <taxon>Trichomonadida</taxon>
        <taxon>Trichomonadidae</taxon>
        <taxon>Trichomonas</taxon>
    </lineage>
</organism>
<proteinExistence type="predicted"/>
<sequence>MSKELEIPIKDTKRKGLIFYSGSIQKIHDKGNKRTDKRNCIISDFDIRYYKKNKPDRQFFWSNIVSAKYLENEGEFDFIFNPSKTFDEKTNELCRFLPQDADELASLLGKFLYRFLGKNEINERIELQTFIQDKFDNIPRACMSRFKSSLGIKYGSTEEFREITTFLNDHLRPRSNNIMLKQDLQKVMKFMPNILYSLITYPYADQITIPNSEGNDVSRALTGLRNHTFPFKHIAYGENPTVNFSSFWESLSTFSFDNLVSLALLYFPMNEEYLESISKGGSEKKLTSLGFIGADYLDANFYSKLFTPSFDSLVYLNICQARNLDLKLLFANTKQIKHLNIGWINVEIADILQALHESGNSNYVSINLNGNPATKQLGDIKLPDSLVRLDAGFSQYSNKVLTQLFDLVNRSKVTSLYLPNSHVSPEDMVDLTNYLFKQSMKLQRLSWSGNDIDSNFFVFLSKCKGLKCLYMDRCFNQAKAFLIPEFVIALKSLTKLEKIFLRGIIDQSCGPVMNQVVQVLKEISNLETIEISDQEIGNDAFTALIDIVRSSRVKELGFDNSNIDNPELINQIAEAAESRNESVLLAFPFDTIDDLIENHEAPEELYDDSMIRFNRIHNPQAPAKDEQDPMTNPFDYTVIYTCDVYPEYRNDYIVQETENGHPEELSLDTEEEKQETEFSSQKKSKKQQETDSESSEELPPPKKSKKQQETDSKSSEELPPPKKSKKQQETDSESSESPSPPPRKQQESELSDHLLPSPEKSKERIESSESPLLTPKKSNKQPEYDSIEEEIPSKRNSESDQSEEEEKLIPKKQRKPDVIKPEPKKNKYEEPKWKTPEQIRKQYDNKKSEKKLQKQFDLNTLLNKITNDK</sequence>
<evidence type="ECO:0008006" key="4">
    <source>
        <dbReference type="Google" id="ProtNLM"/>
    </source>
</evidence>
<evidence type="ECO:0000313" key="3">
    <source>
        <dbReference type="Proteomes" id="UP000001542"/>
    </source>
</evidence>
<evidence type="ECO:0000256" key="1">
    <source>
        <dbReference type="SAM" id="MobiDB-lite"/>
    </source>
</evidence>